<feature type="transmembrane region" description="Helical" evidence="12">
    <location>
        <begin position="178"/>
        <end position="200"/>
    </location>
</feature>
<dbReference type="EMBL" id="OCNJ01000001">
    <property type="protein sequence ID" value="SOD91232.1"/>
    <property type="molecule type" value="Genomic_DNA"/>
</dbReference>
<keyword evidence="4 10" id="KW-0633">Potassium transport</keyword>
<dbReference type="InterPro" id="IPR003445">
    <property type="entry name" value="Cat_transpt"/>
</dbReference>
<feature type="transmembrane region" description="Helical" evidence="12">
    <location>
        <begin position="326"/>
        <end position="348"/>
    </location>
</feature>
<feature type="binding site" evidence="11">
    <location>
        <position position="434"/>
    </location>
    <ligand>
        <name>K(+)</name>
        <dbReference type="ChEBI" id="CHEBI:29103"/>
    </ligand>
</feature>
<feature type="binding site" evidence="11">
    <location>
        <position position="316"/>
    </location>
    <ligand>
        <name>K(+)</name>
        <dbReference type="ChEBI" id="CHEBI:29103"/>
    </ligand>
</feature>
<proteinExistence type="inferred from homology"/>
<evidence type="ECO:0000256" key="7">
    <source>
        <dbReference type="ARBA" id="ARBA00022989"/>
    </source>
</evidence>
<dbReference type="AlphaFoldDB" id="A0A286G6X3"/>
<evidence type="ECO:0000256" key="6">
    <source>
        <dbReference type="ARBA" id="ARBA00022958"/>
    </source>
</evidence>
<evidence type="ECO:0000313" key="14">
    <source>
        <dbReference type="Proteomes" id="UP000219621"/>
    </source>
</evidence>
<feature type="transmembrane region" description="Helical" evidence="12">
    <location>
        <begin position="72"/>
        <end position="93"/>
    </location>
</feature>
<accession>A0A286G6X3</accession>
<feature type="transmembrane region" description="Helical" evidence="12">
    <location>
        <begin position="237"/>
        <end position="255"/>
    </location>
</feature>
<comment type="subcellular location">
    <subcellularLocation>
        <location evidence="10">Cell inner membrane</location>
        <topology evidence="10">Multi-pass membrane protein</topology>
    </subcellularLocation>
    <subcellularLocation>
        <location evidence="1">Cell membrane</location>
        <topology evidence="1">Multi-pass membrane protein</topology>
    </subcellularLocation>
</comment>
<evidence type="ECO:0000256" key="2">
    <source>
        <dbReference type="ARBA" id="ARBA00022448"/>
    </source>
</evidence>
<evidence type="ECO:0000256" key="3">
    <source>
        <dbReference type="ARBA" id="ARBA00022475"/>
    </source>
</evidence>
<feature type="binding site" evidence="11">
    <location>
        <position position="114"/>
    </location>
    <ligand>
        <name>K(+)</name>
        <dbReference type="ChEBI" id="CHEBI:29103"/>
    </ligand>
</feature>
<gene>
    <name evidence="13" type="ORF">SAMN05421508_101869</name>
</gene>
<feature type="transmembrane region" description="Helical" evidence="12">
    <location>
        <begin position="135"/>
        <end position="157"/>
    </location>
</feature>
<organism evidence="13 14">
    <name type="scientific">Caenispirillum bisanense</name>
    <dbReference type="NCBI Taxonomy" id="414052"/>
    <lineage>
        <taxon>Bacteria</taxon>
        <taxon>Pseudomonadati</taxon>
        <taxon>Pseudomonadota</taxon>
        <taxon>Alphaproteobacteria</taxon>
        <taxon>Rhodospirillales</taxon>
        <taxon>Novispirillaceae</taxon>
        <taxon>Caenispirillum</taxon>
    </lineage>
</organism>
<dbReference type="PANTHER" id="PTHR32024">
    <property type="entry name" value="TRK SYSTEM POTASSIUM UPTAKE PROTEIN TRKG-RELATED"/>
    <property type="match status" value="1"/>
</dbReference>
<keyword evidence="11" id="KW-0479">Metal-binding</keyword>
<keyword evidence="8 10" id="KW-0406">Ion transport</keyword>
<feature type="transmembrane region" description="Helical" evidence="12">
    <location>
        <begin position="393"/>
        <end position="416"/>
    </location>
</feature>
<feature type="transmembrane region" description="Helical" evidence="12">
    <location>
        <begin position="9"/>
        <end position="30"/>
    </location>
</feature>
<feature type="transmembrane region" description="Helical" evidence="12">
    <location>
        <begin position="299"/>
        <end position="319"/>
    </location>
</feature>
<protein>
    <recommendedName>
        <fullName evidence="10">Trk system potassium uptake protein</fullName>
    </recommendedName>
</protein>
<evidence type="ECO:0000256" key="11">
    <source>
        <dbReference type="PIRSR" id="PIRSR006247-1"/>
    </source>
</evidence>
<keyword evidence="6 10" id="KW-0630">Potassium</keyword>
<dbReference type="Pfam" id="PF02386">
    <property type="entry name" value="TrkH"/>
    <property type="match status" value="1"/>
</dbReference>
<name>A0A286G6X3_9PROT</name>
<keyword evidence="7 12" id="KW-1133">Transmembrane helix</keyword>
<feature type="binding site" evidence="11">
    <location>
        <position position="221"/>
    </location>
    <ligand>
        <name>K(+)</name>
        <dbReference type="ChEBI" id="CHEBI:29103"/>
    </ligand>
</feature>
<evidence type="ECO:0000313" key="13">
    <source>
        <dbReference type="EMBL" id="SOD91232.1"/>
    </source>
</evidence>
<evidence type="ECO:0000256" key="12">
    <source>
        <dbReference type="SAM" id="Phobius"/>
    </source>
</evidence>
<evidence type="ECO:0000256" key="10">
    <source>
        <dbReference type="PIRNR" id="PIRNR006247"/>
    </source>
</evidence>
<feature type="transmembrane region" description="Helical" evidence="12">
    <location>
        <begin position="275"/>
        <end position="293"/>
    </location>
</feature>
<dbReference type="RefSeq" id="WP_097277720.1">
    <property type="nucleotide sequence ID" value="NZ_OCNJ01000001.1"/>
</dbReference>
<feature type="transmembrane region" description="Helical" evidence="12">
    <location>
        <begin position="457"/>
        <end position="478"/>
    </location>
</feature>
<keyword evidence="9 10" id="KW-0472">Membrane</keyword>
<keyword evidence="10" id="KW-0997">Cell inner membrane</keyword>
<feature type="binding site" evidence="11">
    <location>
        <position position="317"/>
    </location>
    <ligand>
        <name>K(+)</name>
        <dbReference type="ChEBI" id="CHEBI:29103"/>
    </ligand>
</feature>
<feature type="binding site" evidence="11">
    <location>
        <position position="113"/>
    </location>
    <ligand>
        <name>K(+)</name>
        <dbReference type="ChEBI" id="CHEBI:29103"/>
    </ligand>
</feature>
<dbReference type="Proteomes" id="UP000219621">
    <property type="component" value="Unassembled WGS sequence"/>
</dbReference>
<comment type="similarity">
    <text evidence="10">Belongs to the TrkH potassium transport family.</text>
</comment>
<reference evidence="14" key="1">
    <citation type="submission" date="2017-09" db="EMBL/GenBank/DDBJ databases">
        <authorList>
            <person name="Varghese N."/>
            <person name="Submissions S."/>
        </authorList>
    </citation>
    <scope>NUCLEOTIDE SEQUENCE [LARGE SCALE GENOMIC DNA]</scope>
    <source>
        <strain evidence="14">USBA 140</strain>
    </source>
</reference>
<comment type="function">
    <text evidence="10">Low-affinity potassium transport system. Interacts with Trk system potassium uptake protein TrkA.</text>
</comment>
<dbReference type="GO" id="GO:0005886">
    <property type="term" value="C:plasma membrane"/>
    <property type="evidence" value="ECO:0007669"/>
    <property type="project" value="UniProtKB-SubCell"/>
</dbReference>
<dbReference type="GO" id="GO:0015379">
    <property type="term" value="F:potassium:chloride symporter activity"/>
    <property type="evidence" value="ECO:0007669"/>
    <property type="project" value="InterPro"/>
</dbReference>
<sequence>MTRLSLQPVLYVIGLLLAVLGVAMLLPGIADLAAGDVDWRGFFVGGGFTGLVGGLLILANRTANLTMSLRQAFLLTVFGWVFTAAFSAIPFVFSRLNISYTDAFFEAISGLTTTGSTILVGLDVAPPGVLLWRSLLQWLGGIGIVVMAIVLLPFLRVGGMQLFRMESSDRSEKVMAKVNQLGLATLAVYTLLTVVCAVLYDIAGMTLFEAMNHAMTTLSTGGYSTSDASMGHFPSPWIHWIGTIFMAAGSLPFVLYLKVMRGGVDPLLNDSQVKAFVGFLGFVTLFLATWLALDEGIGYFQALTLVAFNVTSVVTTTGFATTDYTLWGAFAVAAFFALTFVGGCNGSTAGGIKIFRFQVAWILFTAHLRRLISPNAVAPRLYNGQSIGEEVAGSVLLFFFVYVGTVGSIALLLGLWGLDWVTAISGAATAVSNVGPGLGPIIGPAGNFATLPDGAKWLLSAGMLLGRLEFFTVLVLLAPRFWRD</sequence>
<keyword evidence="3 10" id="KW-1003">Cell membrane</keyword>
<dbReference type="OrthoDB" id="9810952at2"/>
<dbReference type="GO" id="GO:0046872">
    <property type="term" value="F:metal ion binding"/>
    <property type="evidence" value="ECO:0007669"/>
    <property type="project" value="UniProtKB-KW"/>
</dbReference>
<evidence type="ECO:0000256" key="5">
    <source>
        <dbReference type="ARBA" id="ARBA00022692"/>
    </source>
</evidence>
<feature type="transmembrane region" description="Helical" evidence="12">
    <location>
        <begin position="42"/>
        <end position="60"/>
    </location>
</feature>
<evidence type="ECO:0000256" key="8">
    <source>
        <dbReference type="ARBA" id="ARBA00023065"/>
    </source>
</evidence>
<evidence type="ECO:0000256" key="9">
    <source>
        <dbReference type="ARBA" id="ARBA00023136"/>
    </source>
</evidence>
<evidence type="ECO:0000256" key="1">
    <source>
        <dbReference type="ARBA" id="ARBA00004651"/>
    </source>
</evidence>
<dbReference type="InterPro" id="IPR004772">
    <property type="entry name" value="TrkH"/>
</dbReference>
<feature type="binding site" evidence="11">
    <location>
        <position position="433"/>
    </location>
    <ligand>
        <name>K(+)</name>
        <dbReference type="ChEBI" id="CHEBI:29103"/>
    </ligand>
</feature>
<keyword evidence="14" id="KW-1185">Reference proteome</keyword>
<dbReference type="PIRSF" id="PIRSF006247">
    <property type="entry name" value="TrkH"/>
    <property type="match status" value="1"/>
</dbReference>
<keyword evidence="5 12" id="KW-0812">Transmembrane</keyword>
<evidence type="ECO:0000256" key="4">
    <source>
        <dbReference type="ARBA" id="ARBA00022538"/>
    </source>
</evidence>
<keyword evidence="2 10" id="KW-0813">Transport</keyword>
<dbReference type="PANTHER" id="PTHR32024:SF3">
    <property type="entry name" value="TRK SYSTEM POTASSIUM UPTAKE PROTEIN"/>
    <property type="match status" value="1"/>
</dbReference>